<feature type="compositionally biased region" description="Basic residues" evidence="1">
    <location>
        <begin position="95"/>
        <end position="106"/>
    </location>
</feature>
<accession>A0AAV2CCK2</accession>
<dbReference type="AlphaFoldDB" id="A0AAV2CCK2"/>
<protein>
    <submittedName>
        <fullName evidence="2">Uncharacterized protein</fullName>
    </submittedName>
</protein>
<sequence>MSMKTDKKTRVEDHDGPQNIEDLWRKEYHPQETTEKENEEVVQQSSDRAPLDPKKGIPVDAQQQVQSGNLGFGLGVGAVKRLLMEKQEERESWKPKGKSWKRQGQTKHREGEGVLLTPQMRTHESCGQGGGSYPDGRGKYDKQEGQNLNFP</sequence>
<feature type="region of interest" description="Disordered" evidence="1">
    <location>
        <begin position="87"/>
        <end position="151"/>
    </location>
</feature>
<reference evidence="2 3" key="1">
    <citation type="submission" date="2024-04" db="EMBL/GenBank/DDBJ databases">
        <authorList>
            <person name="Fracassetti M."/>
        </authorList>
    </citation>
    <scope>NUCLEOTIDE SEQUENCE [LARGE SCALE GENOMIC DNA]</scope>
</reference>
<organism evidence="2 3">
    <name type="scientific">Linum trigynum</name>
    <dbReference type="NCBI Taxonomy" id="586398"/>
    <lineage>
        <taxon>Eukaryota</taxon>
        <taxon>Viridiplantae</taxon>
        <taxon>Streptophyta</taxon>
        <taxon>Embryophyta</taxon>
        <taxon>Tracheophyta</taxon>
        <taxon>Spermatophyta</taxon>
        <taxon>Magnoliopsida</taxon>
        <taxon>eudicotyledons</taxon>
        <taxon>Gunneridae</taxon>
        <taxon>Pentapetalae</taxon>
        <taxon>rosids</taxon>
        <taxon>fabids</taxon>
        <taxon>Malpighiales</taxon>
        <taxon>Linaceae</taxon>
        <taxon>Linum</taxon>
    </lineage>
</organism>
<evidence type="ECO:0000256" key="1">
    <source>
        <dbReference type="SAM" id="MobiDB-lite"/>
    </source>
</evidence>
<proteinExistence type="predicted"/>
<gene>
    <name evidence="2" type="ORF">LTRI10_LOCUS2053</name>
</gene>
<feature type="compositionally biased region" description="Basic and acidic residues" evidence="1">
    <location>
        <begin position="1"/>
        <end position="36"/>
    </location>
</feature>
<feature type="region of interest" description="Disordered" evidence="1">
    <location>
        <begin position="1"/>
        <end position="56"/>
    </location>
</feature>
<evidence type="ECO:0000313" key="2">
    <source>
        <dbReference type="EMBL" id="CAL1354219.1"/>
    </source>
</evidence>
<dbReference type="Proteomes" id="UP001497516">
    <property type="component" value="Chromosome 1"/>
</dbReference>
<evidence type="ECO:0000313" key="3">
    <source>
        <dbReference type="Proteomes" id="UP001497516"/>
    </source>
</evidence>
<keyword evidence="3" id="KW-1185">Reference proteome</keyword>
<dbReference type="EMBL" id="OZ034813">
    <property type="protein sequence ID" value="CAL1354219.1"/>
    <property type="molecule type" value="Genomic_DNA"/>
</dbReference>
<name>A0AAV2CCK2_9ROSI</name>